<dbReference type="InterPro" id="IPR036977">
    <property type="entry name" value="DNA_primase_Znf_CHC2"/>
</dbReference>
<dbReference type="Proteomes" id="UP000261210">
    <property type="component" value="Unassembled WGS sequence"/>
</dbReference>
<dbReference type="SUPFAM" id="SSF57783">
    <property type="entry name" value="Zinc beta-ribbon"/>
    <property type="match status" value="1"/>
</dbReference>
<feature type="domain" description="Zinc finger CHC2-type" evidence="4">
    <location>
        <begin position="52"/>
        <end position="100"/>
    </location>
</feature>
<dbReference type="PANTHER" id="PTHR30313">
    <property type="entry name" value="DNA PRIMASE"/>
    <property type="match status" value="1"/>
</dbReference>
<dbReference type="CDD" id="cd01029">
    <property type="entry name" value="TOPRIM_primases"/>
    <property type="match status" value="1"/>
</dbReference>
<dbReference type="AlphaFoldDB" id="A0A3E4N906"/>
<dbReference type="InterPro" id="IPR050219">
    <property type="entry name" value="DnaG_primase"/>
</dbReference>
<evidence type="ECO:0000313" key="6">
    <source>
        <dbReference type="Proteomes" id="UP000261210"/>
    </source>
</evidence>
<gene>
    <name evidence="5" type="ORF">DXD03_19325</name>
</gene>
<dbReference type="InterPro" id="IPR034154">
    <property type="entry name" value="TOPRIM_DnaG/twinkle"/>
</dbReference>
<dbReference type="SMART" id="SM00400">
    <property type="entry name" value="ZnF_CHCC"/>
    <property type="match status" value="1"/>
</dbReference>
<dbReference type="GO" id="GO:0003677">
    <property type="term" value="F:DNA binding"/>
    <property type="evidence" value="ECO:0007669"/>
    <property type="project" value="InterPro"/>
</dbReference>
<evidence type="ECO:0000256" key="2">
    <source>
        <dbReference type="ARBA" id="ARBA00022771"/>
    </source>
</evidence>
<dbReference type="GO" id="GO:0005737">
    <property type="term" value="C:cytoplasm"/>
    <property type="evidence" value="ECO:0007669"/>
    <property type="project" value="TreeGrafter"/>
</dbReference>
<evidence type="ECO:0000256" key="1">
    <source>
        <dbReference type="ARBA" id="ARBA00022723"/>
    </source>
</evidence>
<organism evidence="5 6">
    <name type="scientific">Bacteroides xylanisolvens</name>
    <dbReference type="NCBI Taxonomy" id="371601"/>
    <lineage>
        <taxon>Bacteria</taxon>
        <taxon>Pseudomonadati</taxon>
        <taxon>Bacteroidota</taxon>
        <taxon>Bacteroidia</taxon>
        <taxon>Bacteroidales</taxon>
        <taxon>Bacteroidaceae</taxon>
        <taxon>Bacteroides</taxon>
    </lineage>
</organism>
<dbReference type="PANTHER" id="PTHR30313:SF2">
    <property type="entry name" value="DNA PRIMASE"/>
    <property type="match status" value="1"/>
</dbReference>
<dbReference type="GO" id="GO:0006269">
    <property type="term" value="P:DNA replication, synthesis of primer"/>
    <property type="evidence" value="ECO:0007669"/>
    <property type="project" value="TreeGrafter"/>
</dbReference>
<dbReference type="InterPro" id="IPR002694">
    <property type="entry name" value="Znf_CHC2"/>
</dbReference>
<dbReference type="GO" id="GO:0008270">
    <property type="term" value="F:zinc ion binding"/>
    <property type="evidence" value="ECO:0007669"/>
    <property type="project" value="UniProtKB-KW"/>
</dbReference>
<dbReference type="EMBL" id="QSQU01000035">
    <property type="protein sequence ID" value="RGK58709.1"/>
    <property type="molecule type" value="Genomic_DNA"/>
</dbReference>
<dbReference type="Gene3D" id="3.40.1360.10">
    <property type="match status" value="1"/>
</dbReference>
<reference evidence="5 6" key="1">
    <citation type="submission" date="2018-08" db="EMBL/GenBank/DDBJ databases">
        <title>A genome reference for cultivated species of the human gut microbiota.</title>
        <authorList>
            <person name="Zou Y."/>
            <person name="Xue W."/>
            <person name="Luo G."/>
        </authorList>
    </citation>
    <scope>NUCLEOTIDE SEQUENCE [LARGE SCALE GENOMIC DNA]</scope>
    <source>
        <strain evidence="5 6">TF10-34</strain>
    </source>
</reference>
<evidence type="ECO:0000313" key="5">
    <source>
        <dbReference type="EMBL" id="RGK58709.1"/>
    </source>
</evidence>
<sequence length="362" mass="42086">MVDAKLRVFVIIFSNYSQLNIPQHILRQLRDLSCEETAKQLGMNVKRQMMSCPWHTDKKPSLGFKGNHWKCFSCDRGGDAIELVRQLYSLSFIDACSVLCEKFNIRLRDYPSDSIYIPKLKKINKENNLKEKELFDRDVAQAIIDNTSLGLSATRFLYGERKLSSTICESLHIHSFELEDTQLRTTLVKQFGLDRLKRCKVVNERGYLNINTPSLIIPYYDSYKHLIGLQTRYLGEQNKNYFIPRFKRICNSNMRIFNMQILSTLVPDSKLFIAEGITDCVAMLTRGFNAIAIPSASSIPTTDLTSLAKYDLYMIPDKDTSGQLAFEKLHRLFLRLDRRLKWIELPSQYKDFAEYHMRNSVK</sequence>
<dbReference type="GO" id="GO:0003899">
    <property type="term" value="F:DNA-directed RNA polymerase activity"/>
    <property type="evidence" value="ECO:0007669"/>
    <property type="project" value="InterPro"/>
</dbReference>
<comment type="caution">
    <text evidence="5">The sequence shown here is derived from an EMBL/GenBank/DDBJ whole genome shotgun (WGS) entry which is preliminary data.</text>
</comment>
<keyword evidence="1" id="KW-0479">Metal-binding</keyword>
<evidence type="ECO:0000259" key="4">
    <source>
        <dbReference type="SMART" id="SM00400"/>
    </source>
</evidence>
<proteinExistence type="predicted"/>
<dbReference type="Pfam" id="PF01807">
    <property type="entry name" value="Zn_ribbon_DnaG"/>
    <property type="match status" value="1"/>
</dbReference>
<dbReference type="Pfam" id="PF13155">
    <property type="entry name" value="Toprim_2"/>
    <property type="match status" value="1"/>
</dbReference>
<keyword evidence="3" id="KW-0862">Zinc</keyword>
<protein>
    <recommendedName>
        <fullName evidence="4">Zinc finger CHC2-type domain-containing protein</fullName>
    </recommendedName>
</protein>
<accession>A0A3E4N906</accession>
<name>A0A3E4N906_9BACE</name>
<evidence type="ECO:0000256" key="3">
    <source>
        <dbReference type="ARBA" id="ARBA00022833"/>
    </source>
</evidence>
<keyword evidence="2" id="KW-0863">Zinc-finger</keyword>
<dbReference type="SUPFAM" id="SSF56731">
    <property type="entry name" value="DNA primase core"/>
    <property type="match status" value="1"/>
</dbReference>
<dbReference type="Gene3D" id="3.90.580.10">
    <property type="entry name" value="Zinc finger, CHC2-type domain"/>
    <property type="match status" value="1"/>
</dbReference>